<dbReference type="EMBL" id="JNBW01000726">
    <property type="protein sequence ID" value="OJH14108.1"/>
    <property type="molecule type" value="Genomic_DNA"/>
</dbReference>
<comment type="caution">
    <text evidence="2">The sequence shown here is derived from an EMBL/GenBank/DDBJ whole genome shotgun (WGS) entry which is preliminary data.</text>
</comment>
<feature type="non-terminal residue" evidence="2">
    <location>
        <position position="1"/>
    </location>
</feature>
<proteinExistence type="predicted"/>
<evidence type="ECO:0000313" key="2">
    <source>
        <dbReference type="EMBL" id="OJH14108.1"/>
    </source>
</evidence>
<accession>A0A1L8Z8N3</accession>
<reference evidence="2" key="1">
    <citation type="journal article" date="2015" name="Microbiology">
        <title>Similarities in murine infection and immune response to Borrelia bissettii and Borrelia burgdorferi sensu stricto.</title>
        <authorList>
            <person name="Leydet B.F.Jr."/>
            <person name="Liang F.T."/>
        </authorList>
    </citation>
    <scope>NUCLEOTIDE SEQUENCE [LARGE SCALE GENOMIC DNA]</scope>
    <source>
        <strain evidence="2">CO275</strain>
        <plasmid evidence="2">unnamed</plasmid>
    </source>
</reference>
<dbReference type="InterPro" id="IPR009618">
    <property type="entry name" value="Erp"/>
</dbReference>
<feature type="coiled-coil region" evidence="1">
    <location>
        <begin position="3"/>
        <end position="67"/>
    </location>
</feature>
<protein>
    <submittedName>
        <fullName evidence="2">Erp C family protein</fullName>
    </submittedName>
</protein>
<name>A0A1L8Z8N3_BORBI</name>
<geneLocation type="plasmid" evidence="2">
    <name>unnamed</name>
</geneLocation>
<keyword evidence="1" id="KW-0175">Coiled coil</keyword>
<keyword evidence="2" id="KW-0614">Plasmid</keyword>
<dbReference type="AlphaFoldDB" id="A0A1L8Z8N3"/>
<reference evidence="2" key="2">
    <citation type="submission" date="2015-07" db="EMBL/GenBank/DDBJ databases">
        <authorList>
            <person name="Noorani M."/>
        </authorList>
    </citation>
    <scope>NUCLEOTIDE SEQUENCE</scope>
    <source>
        <strain evidence="2">CO275</strain>
        <plasmid evidence="2">unnamed</plasmid>
    </source>
</reference>
<evidence type="ECO:0000256" key="1">
    <source>
        <dbReference type="SAM" id="Coils"/>
    </source>
</evidence>
<sequence>KLLKELSDTRHELRTKLNVDNREYNAHSRSEPSLKENVKVGDIKEDLEKLKSELEEVKNYLEDESNFEEIKGYIDESNS</sequence>
<organism evidence="2">
    <name type="scientific">Borrelia bissettiae</name>
    <name type="common">Borreliella bissettiae</name>
    <dbReference type="NCBI Taxonomy" id="64897"/>
    <lineage>
        <taxon>Bacteria</taxon>
        <taxon>Pseudomonadati</taxon>
        <taxon>Spirochaetota</taxon>
        <taxon>Spirochaetia</taxon>
        <taxon>Spirochaetales</taxon>
        <taxon>Borreliaceae</taxon>
        <taxon>Borreliella</taxon>
    </lineage>
</organism>
<dbReference type="Pfam" id="PF06780">
    <property type="entry name" value="Erp_C"/>
    <property type="match status" value="1"/>
</dbReference>
<gene>
    <name evidence="2" type="ORF">ER70_10685</name>
</gene>